<dbReference type="PROSITE" id="PS51132">
    <property type="entry name" value="OLF"/>
    <property type="match status" value="1"/>
</dbReference>
<keyword evidence="6" id="KW-0812">Transmembrane</keyword>
<dbReference type="PANTHER" id="PTHR23192:SF83">
    <property type="entry name" value="OLFACTOMEDIN-LIKE DOMAIN-CONTAINING PROTEIN"/>
    <property type="match status" value="1"/>
</dbReference>
<sequence length="585" mass="66574">MKLQVKLLISIQFLHFCAVTVFYVHSLYRLDKLKRCFGPAAKVVPYTPRLKREAAGSPMASDDFSQWTVLLGSDTIIPKNVFERSCHRVHEYCSEKGKKLRGFQGKPGHVGPTGPQGSPGRRGSQGLVGPPGLVGDIGAEGPPGRNGRCNCSFPDLYVQRIAVPGPPVIKIEEKIVPVPVVVVKEVEVTKLVPFEPTPPGFLPPRGWSPGMPMPHPDYTRKMIKTTPGPKGPPRWSAGMRRQTTTTPYTGPPKQPQGEVDPIDELLRNANETQFFNDTMESNTTTEAPYTGPPTLGPNTKECRLNAVGIPVLHAESQYREIGSWMRDAAPVDTAASHRRWLTDDWASPVLYEYENERQLLNKKQKIKYYVDYMASGTGGMIYNGSYYYHRHGSNFLIRYNLETTIQVQSDELEIAFEDCPRKHDQSFVPCNETERDIWLYNRPHNYVDYAVDENGLWLIYIRPGNDRLWVSKIEPDFYVVDSWELEVNATELADAFIMCGVVYGLESSKDQHTYISFAYDLYRNESIAVDIPWYNPYRGLTMLHYNPIDSRLYFFDNGKLLSVNVRIEEEVFEQEAMLEDYYDVK</sequence>
<evidence type="ECO:0000256" key="3">
    <source>
        <dbReference type="ARBA" id="ARBA00022737"/>
    </source>
</evidence>
<evidence type="ECO:0000256" key="4">
    <source>
        <dbReference type="PROSITE-ProRule" id="PRU00446"/>
    </source>
</evidence>
<evidence type="ECO:0000259" key="7">
    <source>
        <dbReference type="PROSITE" id="PS51132"/>
    </source>
</evidence>
<evidence type="ECO:0000256" key="1">
    <source>
        <dbReference type="ARBA" id="ARBA00004613"/>
    </source>
</evidence>
<dbReference type="InterPro" id="IPR003112">
    <property type="entry name" value="Olfac-like_dom"/>
</dbReference>
<dbReference type="GO" id="GO:0007165">
    <property type="term" value="P:signal transduction"/>
    <property type="evidence" value="ECO:0007669"/>
    <property type="project" value="TreeGrafter"/>
</dbReference>
<dbReference type="InterPro" id="IPR008160">
    <property type="entry name" value="Collagen"/>
</dbReference>
<evidence type="ECO:0000256" key="2">
    <source>
        <dbReference type="ARBA" id="ARBA00022525"/>
    </source>
</evidence>
<feature type="region of interest" description="Disordered" evidence="5">
    <location>
        <begin position="275"/>
        <end position="295"/>
    </location>
</feature>
<reference evidence="9" key="2">
    <citation type="submission" date="2020-10" db="UniProtKB">
        <authorList>
            <consortium name="WormBaseParasite"/>
        </authorList>
    </citation>
    <scope>IDENTIFICATION</scope>
</reference>
<comment type="subcellular location">
    <subcellularLocation>
        <location evidence="1">Secreted</location>
    </subcellularLocation>
</comment>
<evidence type="ECO:0000256" key="5">
    <source>
        <dbReference type="SAM" id="MobiDB-lite"/>
    </source>
</evidence>
<accession>A0A7E4V4Q5</accession>
<feature type="region of interest" description="Disordered" evidence="5">
    <location>
        <begin position="103"/>
        <end position="141"/>
    </location>
</feature>
<organism evidence="8 9">
    <name type="scientific">Panagrellus redivivus</name>
    <name type="common">Microworm</name>
    <dbReference type="NCBI Taxonomy" id="6233"/>
    <lineage>
        <taxon>Eukaryota</taxon>
        <taxon>Metazoa</taxon>
        <taxon>Ecdysozoa</taxon>
        <taxon>Nematoda</taxon>
        <taxon>Chromadorea</taxon>
        <taxon>Rhabditida</taxon>
        <taxon>Tylenchina</taxon>
        <taxon>Panagrolaimomorpha</taxon>
        <taxon>Panagrolaimoidea</taxon>
        <taxon>Panagrolaimidae</taxon>
        <taxon>Panagrellus</taxon>
    </lineage>
</organism>
<dbReference type="PANTHER" id="PTHR23192">
    <property type="entry name" value="OLFACTOMEDIN-RELATED"/>
    <property type="match status" value="1"/>
</dbReference>
<name>A0A7E4V4Q5_PANRE</name>
<feature type="domain" description="Olfactomedin-like" evidence="7">
    <location>
        <begin position="301"/>
        <end position="569"/>
    </location>
</feature>
<reference evidence="8" key="1">
    <citation type="journal article" date="2013" name="Genetics">
        <title>The draft genome and transcriptome of Panagrellus redivivus are shaped by the harsh demands of a free-living lifestyle.</title>
        <authorList>
            <person name="Srinivasan J."/>
            <person name="Dillman A.R."/>
            <person name="Macchietto M.G."/>
            <person name="Heikkinen L."/>
            <person name="Lakso M."/>
            <person name="Fracchia K.M."/>
            <person name="Antoshechkin I."/>
            <person name="Mortazavi A."/>
            <person name="Wong G."/>
            <person name="Sternberg P.W."/>
        </authorList>
    </citation>
    <scope>NUCLEOTIDE SEQUENCE [LARGE SCALE GENOMIC DNA]</scope>
    <source>
        <strain evidence="8">MT8872</strain>
    </source>
</reference>
<feature type="compositionally biased region" description="Polar residues" evidence="5">
    <location>
        <begin position="275"/>
        <end position="287"/>
    </location>
</feature>
<keyword evidence="3" id="KW-0677">Repeat</keyword>
<evidence type="ECO:0000313" key="8">
    <source>
        <dbReference type="Proteomes" id="UP000492821"/>
    </source>
</evidence>
<comment type="caution">
    <text evidence="4">Lacks conserved residue(s) required for the propagation of feature annotation.</text>
</comment>
<dbReference type="WBParaSite" id="Pan_g16539.t1">
    <property type="protein sequence ID" value="Pan_g16539.t1"/>
    <property type="gene ID" value="Pan_g16539"/>
</dbReference>
<feature type="region of interest" description="Disordered" evidence="5">
    <location>
        <begin position="225"/>
        <end position="260"/>
    </location>
</feature>
<proteinExistence type="predicted"/>
<dbReference type="Proteomes" id="UP000492821">
    <property type="component" value="Unassembled WGS sequence"/>
</dbReference>
<keyword evidence="6" id="KW-0472">Membrane</keyword>
<feature type="transmembrane region" description="Helical" evidence="6">
    <location>
        <begin position="7"/>
        <end position="28"/>
    </location>
</feature>
<keyword evidence="8" id="KW-1185">Reference proteome</keyword>
<dbReference type="GO" id="GO:0005615">
    <property type="term" value="C:extracellular space"/>
    <property type="evidence" value="ECO:0007669"/>
    <property type="project" value="TreeGrafter"/>
</dbReference>
<evidence type="ECO:0000256" key="6">
    <source>
        <dbReference type="SAM" id="Phobius"/>
    </source>
</evidence>
<dbReference type="Pfam" id="PF02191">
    <property type="entry name" value="OLF"/>
    <property type="match status" value="1"/>
</dbReference>
<dbReference type="Pfam" id="PF01391">
    <property type="entry name" value="Collagen"/>
    <property type="match status" value="1"/>
</dbReference>
<dbReference type="InterPro" id="IPR050605">
    <property type="entry name" value="Olfactomedin-like_domain"/>
</dbReference>
<dbReference type="SMART" id="SM00284">
    <property type="entry name" value="OLF"/>
    <property type="match status" value="1"/>
</dbReference>
<keyword evidence="6" id="KW-1133">Transmembrane helix</keyword>
<evidence type="ECO:0000313" key="9">
    <source>
        <dbReference type="WBParaSite" id="Pan_g16539.t1"/>
    </source>
</evidence>
<dbReference type="AlphaFoldDB" id="A0A7E4V4Q5"/>
<keyword evidence="2" id="KW-0964">Secreted</keyword>
<protein>
    <submittedName>
        <fullName evidence="9">Olfactomedin-like domain-containing protein</fullName>
    </submittedName>
</protein>